<reference evidence="2 3" key="1">
    <citation type="journal article" date="2016" name="Nat. Commun.">
        <title>Thousands of microbial genomes shed light on interconnected biogeochemical processes in an aquifer system.</title>
        <authorList>
            <person name="Anantharaman K."/>
            <person name="Brown C.T."/>
            <person name="Hug L.A."/>
            <person name="Sharon I."/>
            <person name="Castelle C.J."/>
            <person name="Probst A.J."/>
            <person name="Thomas B.C."/>
            <person name="Singh A."/>
            <person name="Wilkins M.J."/>
            <person name="Karaoz U."/>
            <person name="Brodie E.L."/>
            <person name="Williams K.H."/>
            <person name="Hubbard S.S."/>
            <person name="Banfield J.F."/>
        </authorList>
    </citation>
    <scope>NUCLEOTIDE SEQUENCE [LARGE SCALE GENOMIC DNA]</scope>
</reference>
<evidence type="ECO:0000259" key="1">
    <source>
        <dbReference type="Pfam" id="PF01965"/>
    </source>
</evidence>
<accession>A0A1G2E042</accession>
<feature type="domain" description="DJ-1/PfpI" evidence="1">
    <location>
        <begin position="10"/>
        <end position="178"/>
    </location>
</feature>
<dbReference type="Gene3D" id="3.40.50.880">
    <property type="match status" value="1"/>
</dbReference>
<evidence type="ECO:0000313" key="2">
    <source>
        <dbReference type="EMBL" id="OGZ18528.1"/>
    </source>
</evidence>
<dbReference type="PANTHER" id="PTHR48094:SF12">
    <property type="entry name" value="PARKINSON DISEASE PROTEIN 7 HOMOLOG"/>
    <property type="match status" value="1"/>
</dbReference>
<dbReference type="EMBL" id="MHLY01000014">
    <property type="protein sequence ID" value="OGZ18528.1"/>
    <property type="molecule type" value="Genomic_DNA"/>
</dbReference>
<dbReference type="PANTHER" id="PTHR48094">
    <property type="entry name" value="PROTEIN/NUCLEIC ACID DEGLYCASE DJ-1-RELATED"/>
    <property type="match status" value="1"/>
</dbReference>
<dbReference type="STRING" id="1801663.A2175_01060"/>
<dbReference type="InterPro" id="IPR050325">
    <property type="entry name" value="Prot/Nucl_acid_deglycase"/>
</dbReference>
<dbReference type="InterPro" id="IPR029062">
    <property type="entry name" value="Class_I_gatase-like"/>
</dbReference>
<sequence>MIGRALEDKNILMVIAFKDFRDEEYFIPQQLFLVSGADVKTASDEKGTAIGAEGGSVPIDFLIKEVDLSAFDAVVFIGGAGTLERLDNEDSYKLAQKTIQQDKVLAAICIAPVVLAKAGVLEGKKATVWSSPLDESAIKILQDNGAIFEEAKAIVADGKIITGAGPEIAEGFGMKIIEVLTGI</sequence>
<dbReference type="InterPro" id="IPR002818">
    <property type="entry name" value="DJ-1/PfpI"/>
</dbReference>
<comment type="caution">
    <text evidence="2">The sequence shown here is derived from an EMBL/GenBank/DDBJ whole genome shotgun (WGS) entry which is preliminary data.</text>
</comment>
<proteinExistence type="predicted"/>
<name>A0A1G2E042_9BACT</name>
<evidence type="ECO:0000313" key="3">
    <source>
        <dbReference type="Proteomes" id="UP000176755"/>
    </source>
</evidence>
<dbReference type="AlphaFoldDB" id="A0A1G2E042"/>
<dbReference type="SUPFAM" id="SSF52317">
    <property type="entry name" value="Class I glutamine amidotransferase-like"/>
    <property type="match status" value="1"/>
</dbReference>
<gene>
    <name evidence="2" type="ORF">A2175_01060</name>
</gene>
<organism evidence="2 3">
    <name type="scientific">Candidatus Nealsonbacteria bacterium RBG_13_42_11</name>
    <dbReference type="NCBI Taxonomy" id="1801663"/>
    <lineage>
        <taxon>Bacteria</taxon>
        <taxon>Candidatus Nealsoniibacteriota</taxon>
    </lineage>
</organism>
<dbReference type="Pfam" id="PF01965">
    <property type="entry name" value="DJ-1_PfpI"/>
    <property type="match status" value="1"/>
</dbReference>
<protein>
    <recommendedName>
        <fullName evidence="1">DJ-1/PfpI domain-containing protein</fullName>
    </recommendedName>
</protein>
<dbReference type="GO" id="GO:0005737">
    <property type="term" value="C:cytoplasm"/>
    <property type="evidence" value="ECO:0007669"/>
    <property type="project" value="TreeGrafter"/>
</dbReference>
<dbReference type="Proteomes" id="UP000176755">
    <property type="component" value="Unassembled WGS sequence"/>
</dbReference>